<dbReference type="PANTHER" id="PTHR31313:SF81">
    <property type="entry name" value="TY1 ENHANCER ACTIVATOR"/>
    <property type="match status" value="1"/>
</dbReference>
<evidence type="ECO:0008006" key="9">
    <source>
        <dbReference type="Google" id="ProtNLM"/>
    </source>
</evidence>
<dbReference type="Proteomes" id="UP001211907">
    <property type="component" value="Unassembled WGS sequence"/>
</dbReference>
<dbReference type="CDD" id="cd12148">
    <property type="entry name" value="fungal_TF_MHR"/>
    <property type="match status" value="1"/>
</dbReference>
<dbReference type="EMBL" id="JADGJH010001636">
    <property type="protein sequence ID" value="KAJ3111382.1"/>
    <property type="molecule type" value="Genomic_DNA"/>
</dbReference>
<keyword evidence="3" id="KW-0805">Transcription regulation</keyword>
<dbReference type="AlphaFoldDB" id="A0AAD5XF83"/>
<dbReference type="GO" id="GO:0003677">
    <property type="term" value="F:DNA binding"/>
    <property type="evidence" value="ECO:0007669"/>
    <property type="project" value="UniProtKB-KW"/>
</dbReference>
<dbReference type="GO" id="GO:0046872">
    <property type="term" value="F:metal ion binding"/>
    <property type="evidence" value="ECO:0007669"/>
    <property type="project" value="UniProtKB-KW"/>
</dbReference>
<keyword evidence="4" id="KW-0238">DNA-binding</keyword>
<feature type="non-terminal residue" evidence="7">
    <location>
        <position position="562"/>
    </location>
</feature>
<proteinExistence type="predicted"/>
<sequence>MLNFDEEPIALRYMISAFTAFYQNLPVRIVQTYHDRAVEAIANSGRHLTEQNILKYIQTLFVKYQFYFAQGQPAAGIDDLTEAMQLIQDWKFDIDPDMNKNSLLPYEKDERRRIYWDVYYCAKSISLCTGIMQVPQISQKMQPHSQCFLGGGSAAICETSQLLQFAVPIIEYARKTPDSLAFLFSCENQAVINRHVANIKNWQKNLPDHLRISPEKLPELLKSGDFSGILDMVILPSILTCMVYRAVLFTTFRVPLLHSHLLTASTTKFIVSAIKACLHESQNLGEIFQQLLTMTITEKKLGSTFWHGIVGIANGCFEASTVSWFMYRHTLPYFWDKTGLCDKEVRPAIKSRLVLFKQCLCLLQTSQYGDDSKFNPSEATDHESFVSPMLKCVNEMVLEIAHFDDALSIANSNWVSLTDSQVENVIVEMNSVESSNCLEYVMVDIEKNDIKMQDITIEDEKRGTDSANLNSLSSDIISEDSDDFVVLDRKATSLEFDENTIKPFVQGESQWIYLGLLGMDVNQKFQWKAPYEEKWRTFWHQPWDKLAFKLTGALLRLLEGHR</sequence>
<evidence type="ECO:0000256" key="6">
    <source>
        <dbReference type="ARBA" id="ARBA00023242"/>
    </source>
</evidence>
<keyword evidence="2" id="KW-0862">Zinc</keyword>
<keyword evidence="8" id="KW-1185">Reference proteome</keyword>
<dbReference type="InterPro" id="IPR051615">
    <property type="entry name" value="Transcr_Regulatory_Elem"/>
</dbReference>
<comment type="caution">
    <text evidence="7">The sequence shown here is derived from an EMBL/GenBank/DDBJ whole genome shotgun (WGS) entry which is preliminary data.</text>
</comment>
<evidence type="ECO:0000256" key="5">
    <source>
        <dbReference type="ARBA" id="ARBA00023163"/>
    </source>
</evidence>
<gene>
    <name evidence="7" type="ORF">HK100_002705</name>
</gene>
<keyword evidence="6" id="KW-0539">Nucleus</keyword>
<accession>A0AAD5XF83</accession>
<dbReference type="PANTHER" id="PTHR31313">
    <property type="entry name" value="TY1 ENHANCER ACTIVATOR"/>
    <property type="match status" value="1"/>
</dbReference>
<evidence type="ECO:0000256" key="4">
    <source>
        <dbReference type="ARBA" id="ARBA00023125"/>
    </source>
</evidence>
<evidence type="ECO:0000256" key="1">
    <source>
        <dbReference type="ARBA" id="ARBA00022723"/>
    </source>
</evidence>
<protein>
    <recommendedName>
        <fullName evidence="9">Transcription factor domain-containing protein</fullName>
    </recommendedName>
</protein>
<reference evidence="7" key="1">
    <citation type="submission" date="2020-05" db="EMBL/GenBank/DDBJ databases">
        <title>Phylogenomic resolution of chytrid fungi.</title>
        <authorList>
            <person name="Stajich J.E."/>
            <person name="Amses K."/>
            <person name="Simmons R."/>
            <person name="Seto K."/>
            <person name="Myers J."/>
            <person name="Bonds A."/>
            <person name="Quandt C.A."/>
            <person name="Barry K."/>
            <person name="Liu P."/>
            <person name="Grigoriev I."/>
            <person name="Longcore J.E."/>
            <person name="James T.Y."/>
        </authorList>
    </citation>
    <scope>NUCLEOTIDE SEQUENCE</scope>
    <source>
        <strain evidence="7">JEL0513</strain>
    </source>
</reference>
<organism evidence="7 8">
    <name type="scientific">Physocladia obscura</name>
    <dbReference type="NCBI Taxonomy" id="109957"/>
    <lineage>
        <taxon>Eukaryota</taxon>
        <taxon>Fungi</taxon>
        <taxon>Fungi incertae sedis</taxon>
        <taxon>Chytridiomycota</taxon>
        <taxon>Chytridiomycota incertae sedis</taxon>
        <taxon>Chytridiomycetes</taxon>
        <taxon>Chytridiales</taxon>
        <taxon>Chytriomycetaceae</taxon>
        <taxon>Physocladia</taxon>
    </lineage>
</organism>
<evidence type="ECO:0000313" key="7">
    <source>
        <dbReference type="EMBL" id="KAJ3111382.1"/>
    </source>
</evidence>
<evidence type="ECO:0000313" key="8">
    <source>
        <dbReference type="Proteomes" id="UP001211907"/>
    </source>
</evidence>
<keyword evidence="1" id="KW-0479">Metal-binding</keyword>
<name>A0AAD5XF83_9FUNG</name>
<evidence type="ECO:0000256" key="2">
    <source>
        <dbReference type="ARBA" id="ARBA00022833"/>
    </source>
</evidence>
<evidence type="ECO:0000256" key="3">
    <source>
        <dbReference type="ARBA" id="ARBA00023015"/>
    </source>
</evidence>
<keyword evidence="5" id="KW-0804">Transcription</keyword>